<organism evidence="1 2">
    <name type="scientific">Bacillus songklensis</name>
    <dbReference type="NCBI Taxonomy" id="1069116"/>
    <lineage>
        <taxon>Bacteria</taxon>
        <taxon>Bacillati</taxon>
        <taxon>Bacillota</taxon>
        <taxon>Bacilli</taxon>
        <taxon>Bacillales</taxon>
        <taxon>Bacillaceae</taxon>
        <taxon>Bacillus</taxon>
    </lineage>
</organism>
<name>A0ABV8B5N0_9BACI</name>
<accession>A0ABV8B5N0</accession>
<reference evidence="2" key="1">
    <citation type="journal article" date="2019" name="Int. J. Syst. Evol. Microbiol.">
        <title>The Global Catalogue of Microorganisms (GCM) 10K type strain sequencing project: providing services to taxonomists for standard genome sequencing and annotation.</title>
        <authorList>
            <consortium name="The Broad Institute Genomics Platform"/>
            <consortium name="The Broad Institute Genome Sequencing Center for Infectious Disease"/>
            <person name="Wu L."/>
            <person name="Ma J."/>
        </authorList>
    </citation>
    <scope>NUCLEOTIDE SEQUENCE [LARGE SCALE GENOMIC DNA]</scope>
    <source>
        <strain evidence="2">CCUG 61889</strain>
    </source>
</reference>
<gene>
    <name evidence="1" type="ORF">ACFOU2_14515</name>
</gene>
<evidence type="ECO:0000313" key="2">
    <source>
        <dbReference type="Proteomes" id="UP001595752"/>
    </source>
</evidence>
<dbReference type="EMBL" id="JBHRZT010000052">
    <property type="protein sequence ID" value="MFC3884640.1"/>
    <property type="molecule type" value="Genomic_DNA"/>
</dbReference>
<keyword evidence="2" id="KW-1185">Reference proteome</keyword>
<dbReference type="RefSeq" id="WP_377916252.1">
    <property type="nucleotide sequence ID" value="NZ_JBHRZT010000052.1"/>
</dbReference>
<sequence length="115" mass="13339">MLEKLLKDQEIQFKEHSFHIEVLLINGHTFNFIMELEIPKSWLRNKNTMGLLRVKLSNYIICGEPIKFDHAFLATFNPFGEKGSNPAFFQYNDLKGQGKTVTFRRSEIASVCIES</sequence>
<evidence type="ECO:0000313" key="1">
    <source>
        <dbReference type="EMBL" id="MFC3884640.1"/>
    </source>
</evidence>
<dbReference type="Proteomes" id="UP001595752">
    <property type="component" value="Unassembled WGS sequence"/>
</dbReference>
<comment type="caution">
    <text evidence="1">The sequence shown here is derived from an EMBL/GenBank/DDBJ whole genome shotgun (WGS) entry which is preliminary data.</text>
</comment>
<proteinExistence type="predicted"/>
<protein>
    <submittedName>
        <fullName evidence="1">Uncharacterized protein</fullName>
    </submittedName>
</protein>